<keyword evidence="4" id="KW-0804">Transcription</keyword>
<accession>A0A9W9SJH7</accession>
<evidence type="ECO:0000256" key="7">
    <source>
        <dbReference type="SAM" id="Phobius"/>
    </source>
</evidence>
<evidence type="ECO:0000259" key="8">
    <source>
        <dbReference type="SMART" id="SM00906"/>
    </source>
</evidence>
<dbReference type="OrthoDB" id="103819at2759"/>
<dbReference type="Proteomes" id="UP001147747">
    <property type="component" value="Unassembled WGS sequence"/>
</dbReference>
<dbReference type="SMART" id="SM00906">
    <property type="entry name" value="Fungal_trans"/>
    <property type="match status" value="1"/>
</dbReference>
<feature type="region of interest" description="Disordered" evidence="6">
    <location>
        <begin position="85"/>
        <end position="125"/>
    </location>
</feature>
<evidence type="ECO:0000256" key="5">
    <source>
        <dbReference type="ARBA" id="ARBA00023242"/>
    </source>
</evidence>
<name>A0A9W9SJH7_9EURO</name>
<reference evidence="9" key="1">
    <citation type="submission" date="2022-12" db="EMBL/GenBank/DDBJ databases">
        <authorList>
            <person name="Petersen C."/>
        </authorList>
    </citation>
    <scope>NUCLEOTIDE SEQUENCE</scope>
    <source>
        <strain evidence="9">IBT 29677</strain>
    </source>
</reference>
<organism evidence="9 10">
    <name type="scientific">Penicillium cosmopolitanum</name>
    <dbReference type="NCBI Taxonomy" id="1131564"/>
    <lineage>
        <taxon>Eukaryota</taxon>
        <taxon>Fungi</taxon>
        <taxon>Dikarya</taxon>
        <taxon>Ascomycota</taxon>
        <taxon>Pezizomycotina</taxon>
        <taxon>Eurotiomycetes</taxon>
        <taxon>Eurotiomycetidae</taxon>
        <taxon>Eurotiales</taxon>
        <taxon>Aspergillaceae</taxon>
        <taxon>Penicillium</taxon>
    </lineage>
</organism>
<feature type="domain" description="Xylanolytic transcriptional activator regulatory" evidence="8">
    <location>
        <begin position="346"/>
        <end position="419"/>
    </location>
</feature>
<evidence type="ECO:0000256" key="3">
    <source>
        <dbReference type="ARBA" id="ARBA00023125"/>
    </source>
</evidence>
<keyword evidence="7" id="KW-0812">Transmembrane</keyword>
<dbReference type="AlphaFoldDB" id="A0A9W9SJH7"/>
<dbReference type="InterPro" id="IPR050987">
    <property type="entry name" value="AtrR-like"/>
</dbReference>
<evidence type="ECO:0000256" key="4">
    <source>
        <dbReference type="ARBA" id="ARBA00023163"/>
    </source>
</evidence>
<keyword evidence="3" id="KW-0238">DNA-binding</keyword>
<protein>
    <submittedName>
        <fullName evidence="9">Transcriptional regulator family: Fungal Specific TF</fullName>
    </submittedName>
</protein>
<dbReference type="Pfam" id="PF04082">
    <property type="entry name" value="Fungal_trans"/>
    <property type="match status" value="1"/>
</dbReference>
<feature type="transmembrane region" description="Helical" evidence="7">
    <location>
        <begin position="557"/>
        <end position="579"/>
    </location>
</feature>
<keyword evidence="10" id="KW-1185">Reference proteome</keyword>
<dbReference type="InterPro" id="IPR007219">
    <property type="entry name" value="XnlR_reg_dom"/>
</dbReference>
<dbReference type="InterPro" id="IPR001138">
    <property type="entry name" value="Zn2Cys6_DnaBD"/>
</dbReference>
<dbReference type="GO" id="GO:0006351">
    <property type="term" value="P:DNA-templated transcription"/>
    <property type="evidence" value="ECO:0007669"/>
    <property type="project" value="InterPro"/>
</dbReference>
<evidence type="ECO:0000313" key="10">
    <source>
        <dbReference type="Proteomes" id="UP001147747"/>
    </source>
</evidence>
<dbReference type="Gene3D" id="4.10.240.10">
    <property type="entry name" value="Zn(2)-C6 fungal-type DNA-binding domain"/>
    <property type="match status" value="1"/>
</dbReference>
<keyword evidence="1" id="KW-0479">Metal-binding</keyword>
<keyword evidence="5" id="KW-0539">Nucleus</keyword>
<proteinExistence type="predicted"/>
<evidence type="ECO:0000256" key="1">
    <source>
        <dbReference type="ARBA" id="ARBA00022723"/>
    </source>
</evidence>
<dbReference type="InterPro" id="IPR036864">
    <property type="entry name" value="Zn2-C6_fun-type_DNA-bd_sf"/>
</dbReference>
<dbReference type="RefSeq" id="XP_056482625.1">
    <property type="nucleotide sequence ID" value="XM_056636595.1"/>
</dbReference>
<sequence>MEPADSDREVPSSLAQRAIRCDKRSPCSNCRSANIACRSTGEGQKQHEPRRRVLISSQYEKKIDMIEERLGGMEGALRELLTTSRQQASLSTPKLHRNSPAPPRQNKRPRSAAKPDHVESKGPNYRSNAAIEQHDSNSGFEGGSSLSAHSAYAREFLESAVSHGTPEMFASPKISEALASLKHIVDMQNRRRDGDDQKSSDYSHDSRLGVRCDIHDLEMPPLPIVLEVVRAAKANPPSSFAGWIPFFTIDYFVEKCQGVYFATDDYAETTFIITNFGLYTIFMEYQNTGIGQISKDEYRYYIQLCKDNLEAALANLNILMPATFDSIVALALGAIHGIEISKPSVGWTLASTAIHMAQTLGYHRLSSMENEPEEVQDQRQSLFWSIDTVLNTLSLRLGRGSVVQDYDITIPSPLASMSRAEPWGPVSALWCKQAAIQNRMYTMLYSPAALKRPERERVSHARRLAEELLSSVIEPFNNFVANGANFSEIDKIYVRSDEVSRYATLTLIYRAIPVPPESDSGLTFIPECIESARAALEAHQLCMSDLKETDEMMRISYLHWAVFLSPFIPFIVIFCHVIATSDQKDLSRLEDFIASLRPLCRFSQSVDRLHGLCSVLGSVARLYIEAKSRDQAGEDQSLASVGQEFDAYLSALGLAPGNLAPSAQTYYQADGTPMQMSGPDTSQQGLGLSTPAFEQQTEGSMSIAEMSQAAQLGNWFSSNQHMLGLLEEDIFQVMPNS</sequence>
<keyword evidence="7" id="KW-0472">Membrane</keyword>
<dbReference type="PANTHER" id="PTHR46910:SF5">
    <property type="entry name" value="ZN(II)2CYS6 TRANSCRIPTION FACTOR (EUROFUNG)"/>
    <property type="match status" value="1"/>
</dbReference>
<dbReference type="GO" id="GO:0003677">
    <property type="term" value="F:DNA binding"/>
    <property type="evidence" value="ECO:0007669"/>
    <property type="project" value="UniProtKB-KW"/>
</dbReference>
<dbReference type="CDD" id="cd12148">
    <property type="entry name" value="fungal_TF_MHR"/>
    <property type="match status" value="1"/>
</dbReference>
<dbReference type="GO" id="GO:0008270">
    <property type="term" value="F:zinc ion binding"/>
    <property type="evidence" value="ECO:0007669"/>
    <property type="project" value="InterPro"/>
</dbReference>
<dbReference type="GO" id="GO:0000981">
    <property type="term" value="F:DNA-binding transcription factor activity, RNA polymerase II-specific"/>
    <property type="evidence" value="ECO:0007669"/>
    <property type="project" value="InterPro"/>
</dbReference>
<dbReference type="GeneID" id="81375575"/>
<evidence type="ECO:0000313" key="9">
    <source>
        <dbReference type="EMBL" id="KAJ5378839.1"/>
    </source>
</evidence>
<dbReference type="EMBL" id="JAPZBU010000011">
    <property type="protein sequence ID" value="KAJ5378839.1"/>
    <property type="molecule type" value="Genomic_DNA"/>
</dbReference>
<keyword evidence="2" id="KW-0805">Transcription regulation</keyword>
<dbReference type="CDD" id="cd00067">
    <property type="entry name" value="GAL4"/>
    <property type="match status" value="1"/>
</dbReference>
<reference evidence="9" key="2">
    <citation type="journal article" date="2023" name="IMA Fungus">
        <title>Comparative genomic study of the Penicillium genus elucidates a diverse pangenome and 15 lateral gene transfer events.</title>
        <authorList>
            <person name="Petersen C."/>
            <person name="Sorensen T."/>
            <person name="Nielsen M.R."/>
            <person name="Sondergaard T.E."/>
            <person name="Sorensen J.L."/>
            <person name="Fitzpatrick D.A."/>
            <person name="Frisvad J.C."/>
            <person name="Nielsen K.L."/>
        </authorList>
    </citation>
    <scope>NUCLEOTIDE SEQUENCE</scope>
    <source>
        <strain evidence="9">IBT 29677</strain>
    </source>
</reference>
<comment type="caution">
    <text evidence="9">The sequence shown here is derived from an EMBL/GenBank/DDBJ whole genome shotgun (WGS) entry which is preliminary data.</text>
</comment>
<keyword evidence="7" id="KW-1133">Transmembrane helix</keyword>
<evidence type="ECO:0000256" key="6">
    <source>
        <dbReference type="SAM" id="MobiDB-lite"/>
    </source>
</evidence>
<dbReference type="PANTHER" id="PTHR46910">
    <property type="entry name" value="TRANSCRIPTION FACTOR PDR1"/>
    <property type="match status" value="1"/>
</dbReference>
<gene>
    <name evidence="9" type="ORF">N7509_011958</name>
</gene>
<evidence type="ECO:0000256" key="2">
    <source>
        <dbReference type="ARBA" id="ARBA00023015"/>
    </source>
</evidence>